<proteinExistence type="predicted"/>
<evidence type="ECO:0000256" key="2">
    <source>
        <dbReference type="SAM" id="Phobius"/>
    </source>
</evidence>
<keyword evidence="2" id="KW-0472">Membrane</keyword>
<dbReference type="OrthoDB" id="6161934at2759"/>
<gene>
    <name evidence="3" type="primary">106059842</name>
</gene>
<feature type="region of interest" description="Disordered" evidence="1">
    <location>
        <begin position="74"/>
        <end position="94"/>
    </location>
</feature>
<dbReference type="AlphaFoldDB" id="A0A2C9LWU5"/>
<reference evidence="3" key="1">
    <citation type="submission" date="2020-05" db="UniProtKB">
        <authorList>
            <consortium name="EnsemblMetazoa"/>
        </authorList>
    </citation>
    <scope>IDENTIFICATION</scope>
    <source>
        <strain evidence="3">BB02</strain>
    </source>
</reference>
<protein>
    <submittedName>
        <fullName evidence="3">Uncharacterized protein</fullName>
    </submittedName>
</protein>
<evidence type="ECO:0000313" key="4">
    <source>
        <dbReference type="Proteomes" id="UP000076420"/>
    </source>
</evidence>
<dbReference type="EnsemblMetazoa" id="BGLB035873-RA">
    <property type="protein sequence ID" value="BGLB035873-PA"/>
    <property type="gene ID" value="BGLB035873"/>
</dbReference>
<feature type="transmembrane region" description="Helical" evidence="2">
    <location>
        <begin position="37"/>
        <end position="63"/>
    </location>
</feature>
<keyword evidence="2" id="KW-1133">Transmembrane helix</keyword>
<keyword evidence="2" id="KW-0812">Transmembrane</keyword>
<evidence type="ECO:0000313" key="3">
    <source>
        <dbReference type="EnsemblMetazoa" id="BGLB035873-PA"/>
    </source>
</evidence>
<dbReference type="VEuPathDB" id="VectorBase:BGLAX_047997"/>
<dbReference type="VEuPathDB" id="VectorBase:BGLB035873"/>
<dbReference type="Proteomes" id="UP000076420">
    <property type="component" value="Unassembled WGS sequence"/>
</dbReference>
<dbReference type="KEGG" id="bgt:106059842"/>
<evidence type="ECO:0000256" key="1">
    <source>
        <dbReference type="SAM" id="MobiDB-lite"/>
    </source>
</evidence>
<sequence>MTDLGSATDYEFQIVSSNRLGSVQSETYRFKTLERTILNVGVIAGIVISVVIVIFTLLTIVIIRRKSACSSRSGETRDVHVPCHSTDQAETNDDQRYTDVAGTSRELYVNAVAKGRDEKCTKATDVYDTCTQ</sequence>
<accession>A0A2C9LWU5</accession>
<name>A0A2C9LWU5_BIOGL</name>
<organism evidence="3 4">
    <name type="scientific">Biomphalaria glabrata</name>
    <name type="common">Bloodfluke planorb</name>
    <name type="synonym">Freshwater snail</name>
    <dbReference type="NCBI Taxonomy" id="6526"/>
    <lineage>
        <taxon>Eukaryota</taxon>
        <taxon>Metazoa</taxon>
        <taxon>Spiralia</taxon>
        <taxon>Lophotrochozoa</taxon>
        <taxon>Mollusca</taxon>
        <taxon>Gastropoda</taxon>
        <taxon>Heterobranchia</taxon>
        <taxon>Euthyneura</taxon>
        <taxon>Panpulmonata</taxon>
        <taxon>Hygrophila</taxon>
        <taxon>Lymnaeoidea</taxon>
        <taxon>Planorbidae</taxon>
        <taxon>Biomphalaria</taxon>
    </lineage>
</organism>